<dbReference type="PANTHER" id="PTHR11014">
    <property type="entry name" value="PEPTIDASE M20 FAMILY MEMBER"/>
    <property type="match status" value="1"/>
</dbReference>
<dbReference type="Gene3D" id="3.40.630.10">
    <property type="entry name" value="Zn peptidases"/>
    <property type="match status" value="1"/>
</dbReference>
<dbReference type="EMBL" id="JFYZ01000029">
    <property type="protein sequence ID" value="EZP79003.1"/>
    <property type="molecule type" value="Genomic_DNA"/>
</dbReference>
<dbReference type="FunFam" id="3.30.70.360:FF:000014">
    <property type="entry name" value="N-acyl-L-amino acid amidohydrolase"/>
    <property type="match status" value="1"/>
</dbReference>
<dbReference type="STRING" id="158500.BES08_14895"/>
<feature type="binding site" evidence="3">
    <location>
        <position position="141"/>
    </location>
    <ligand>
        <name>Mn(2+)</name>
        <dbReference type="ChEBI" id="CHEBI:29035"/>
        <label>2</label>
    </ligand>
</feature>
<feature type="binding site" evidence="3">
    <location>
        <position position="172"/>
    </location>
    <ligand>
        <name>Mn(2+)</name>
        <dbReference type="ChEBI" id="CHEBI:29035"/>
        <label>2</label>
    </ligand>
</feature>
<dbReference type="Pfam" id="PF07687">
    <property type="entry name" value="M20_dimer"/>
    <property type="match status" value="1"/>
</dbReference>
<organism evidence="5 6">
    <name type="scientific">Novosphingobium resinovorum</name>
    <dbReference type="NCBI Taxonomy" id="158500"/>
    <lineage>
        <taxon>Bacteria</taxon>
        <taxon>Pseudomonadati</taxon>
        <taxon>Pseudomonadota</taxon>
        <taxon>Alphaproteobacteria</taxon>
        <taxon>Sphingomonadales</taxon>
        <taxon>Sphingomonadaceae</taxon>
        <taxon>Novosphingobium</taxon>
    </lineage>
</organism>
<dbReference type="eggNOG" id="COG1473">
    <property type="taxonomic scope" value="Bacteria"/>
</dbReference>
<keyword evidence="3" id="KW-0464">Manganese</keyword>
<comment type="caution">
    <text evidence="5">The sequence shown here is derived from an EMBL/GenBank/DDBJ whole genome shotgun (WGS) entry which is preliminary data.</text>
</comment>
<evidence type="ECO:0000259" key="4">
    <source>
        <dbReference type="Pfam" id="PF07687"/>
    </source>
</evidence>
<dbReference type="InterPro" id="IPR036264">
    <property type="entry name" value="Bact_exopeptidase_dim_dom"/>
</dbReference>
<sequence>MRGMTLVAEAAALSDSIVALRRAIHAEPEIGLHTPKTRDKIREALAHLPLEWAEGPSTTGLVATLRGGAGKGRSVLLRGDMDALPMPEETGLDFASIIPGIMHACGHDTHVAMLAGAAQLLCAQADRLAGEIRFMFQPGEEGYHGARFMLEDGLLGGEGFDRPLPDAAFALHVMPNAPHGLIGGRAGALLAAADQLRITVTGRGGHASMPHDTMDPVPIACEIVGAIQTMVARRFSVFDPVVVTISKIEAGTAHNVIPDTATMTGTMRTLSAANRTRLKDELPLLAAGIAGAHGLKAEVEVIEGFPVTLCDAGAVDFGEAVARDLLGEAAFLRLADPIMGAEDFAYVLEKVPGAMFFLGVSHEGADWRQCCGIHSTRMMVDESVMPRGAAFLAGLATRFLAGGWDATSSPT</sequence>
<dbReference type="RefSeq" id="WP_036528446.1">
    <property type="nucleotide sequence ID" value="NZ_JFYZ01000029.1"/>
</dbReference>
<feature type="domain" description="Peptidase M20 dimerisation" evidence="4">
    <location>
        <begin position="196"/>
        <end position="282"/>
    </location>
</feature>
<evidence type="ECO:0000256" key="1">
    <source>
        <dbReference type="ARBA" id="ARBA00006153"/>
    </source>
</evidence>
<comment type="similarity">
    <text evidence="1">Belongs to the peptidase M20 family.</text>
</comment>
<dbReference type="InterPro" id="IPR017439">
    <property type="entry name" value="Amidohydrolase"/>
</dbReference>
<feature type="binding site" evidence="3">
    <location>
        <position position="105"/>
    </location>
    <ligand>
        <name>Mn(2+)</name>
        <dbReference type="ChEBI" id="CHEBI:29035"/>
        <label>2</label>
    </ligand>
</feature>
<dbReference type="Gene3D" id="3.30.70.360">
    <property type="match status" value="1"/>
</dbReference>
<dbReference type="SUPFAM" id="SSF55031">
    <property type="entry name" value="Bacterial exopeptidase dimerisation domain"/>
    <property type="match status" value="1"/>
</dbReference>
<evidence type="ECO:0000256" key="3">
    <source>
        <dbReference type="PIRSR" id="PIRSR005962-1"/>
    </source>
</evidence>
<dbReference type="PIRSF" id="PIRSF005962">
    <property type="entry name" value="Pept_M20D_amidohydro"/>
    <property type="match status" value="1"/>
</dbReference>
<dbReference type="SUPFAM" id="SSF53187">
    <property type="entry name" value="Zn-dependent exopeptidases"/>
    <property type="match status" value="1"/>
</dbReference>
<name>A0A031JS10_9SPHN</name>
<comment type="cofactor">
    <cofactor evidence="3">
        <name>Mn(2+)</name>
        <dbReference type="ChEBI" id="CHEBI:29035"/>
    </cofactor>
    <text evidence="3">The Mn(2+) ion enhances activity.</text>
</comment>
<evidence type="ECO:0000313" key="5">
    <source>
        <dbReference type="EMBL" id="EZP79003.1"/>
    </source>
</evidence>
<dbReference type="AlphaFoldDB" id="A0A031JS10"/>
<reference evidence="5 6" key="1">
    <citation type="submission" date="2014-03" db="EMBL/GenBank/DDBJ databases">
        <title>Whole genome sequence of Novosphingobium resinovorum KF1.</title>
        <authorList>
            <person name="Gan H.M."/>
            <person name="Gan H.Y."/>
            <person name="Chew T.H."/>
            <person name="Savka M.A."/>
        </authorList>
    </citation>
    <scope>NUCLEOTIDE SEQUENCE [LARGE SCALE GENOMIC DNA]</scope>
    <source>
        <strain evidence="5 6">KF1</strain>
    </source>
</reference>
<dbReference type="Proteomes" id="UP000024329">
    <property type="component" value="Unassembled WGS sequence"/>
</dbReference>
<dbReference type="Pfam" id="PF01546">
    <property type="entry name" value="Peptidase_M20"/>
    <property type="match status" value="1"/>
</dbReference>
<feature type="binding site" evidence="3">
    <location>
        <position position="374"/>
    </location>
    <ligand>
        <name>Mn(2+)</name>
        <dbReference type="ChEBI" id="CHEBI:29035"/>
        <label>2</label>
    </ligand>
</feature>
<evidence type="ECO:0000313" key="6">
    <source>
        <dbReference type="Proteomes" id="UP000024329"/>
    </source>
</evidence>
<keyword evidence="2 5" id="KW-0378">Hydrolase</keyword>
<dbReference type="InterPro" id="IPR011650">
    <property type="entry name" value="Peptidase_M20_dimer"/>
</dbReference>
<dbReference type="GO" id="GO:0046872">
    <property type="term" value="F:metal ion binding"/>
    <property type="evidence" value="ECO:0007669"/>
    <property type="project" value="UniProtKB-KW"/>
</dbReference>
<gene>
    <name evidence="5" type="ORF">BV97_04197</name>
</gene>
<dbReference type="PANTHER" id="PTHR11014:SF63">
    <property type="entry name" value="METALLOPEPTIDASE, PUTATIVE (AFU_ORTHOLOGUE AFUA_6G09600)-RELATED"/>
    <property type="match status" value="1"/>
</dbReference>
<evidence type="ECO:0000256" key="2">
    <source>
        <dbReference type="ARBA" id="ARBA00022801"/>
    </source>
</evidence>
<feature type="binding site" evidence="3">
    <location>
        <position position="107"/>
    </location>
    <ligand>
        <name>Mn(2+)</name>
        <dbReference type="ChEBI" id="CHEBI:29035"/>
        <label>2</label>
    </ligand>
</feature>
<accession>A0A031JS10</accession>
<dbReference type="NCBIfam" id="TIGR01891">
    <property type="entry name" value="amidohydrolases"/>
    <property type="match status" value="1"/>
</dbReference>
<keyword evidence="3" id="KW-0479">Metal-binding</keyword>
<dbReference type="PATRIC" id="fig|158500.4.peg.4265"/>
<dbReference type="GO" id="GO:0016787">
    <property type="term" value="F:hydrolase activity"/>
    <property type="evidence" value="ECO:0007669"/>
    <property type="project" value="UniProtKB-KW"/>
</dbReference>
<proteinExistence type="inferred from homology"/>
<dbReference type="InterPro" id="IPR002933">
    <property type="entry name" value="Peptidase_M20"/>
</dbReference>
<protein>
    <submittedName>
        <fullName evidence="5">Hippurate hydrolase</fullName>
    </submittedName>
</protein>
<dbReference type="CDD" id="cd03886">
    <property type="entry name" value="M20_Acy1"/>
    <property type="match status" value="1"/>
</dbReference>